<dbReference type="InterPro" id="IPR020846">
    <property type="entry name" value="MFS_dom"/>
</dbReference>
<sequence length="399" mass="41906">MYAWSVFSTPMAQYLGALNGITLTGTDLAIVFIVWNSVGPITMISGGKINDTFGPKLVIFIGGLLFGGGMFLSGYATQLNHLVWSYGIVTGLGLGMVYGATISTSIKFFPDHRGLVGGLTTALFGVSSVIIPPIAAVIISSFGVIAAFKIIGAVFTVIVCASGLVITKCPDGFKPAGWEPKHTAGAPAIVNKDWKEMLASPTFYVLICLLMSGAVAGLMCIPLAYPMAQNMIGMDVAAATGAVSTLAFFNVSGRVLAGVLSDRIGRLNTLALTCLLSIIGLYLLYIAGQGDVTEFYIGLSIVGICFGSFMGVFPGLTADQFGPKNNSVNFGIMFTGFAVAGFCGPTIMRSVFNATRSFDHAFLIGIAFSVLGLILSFVFRMVNQASNQKLTVQAHPKNL</sequence>
<feature type="transmembrane region" description="Helical" evidence="4">
    <location>
        <begin position="237"/>
        <end position="257"/>
    </location>
</feature>
<name>A0A0Q2ME03_VIBFU</name>
<dbReference type="AlphaFoldDB" id="A0A0Q2ME03"/>
<proteinExistence type="predicted"/>
<feature type="transmembrane region" description="Helical" evidence="4">
    <location>
        <begin position="269"/>
        <end position="289"/>
    </location>
</feature>
<keyword evidence="2 4" id="KW-1133">Transmembrane helix</keyword>
<accession>A0A0Q2ME03</accession>
<dbReference type="GO" id="GO:0022857">
    <property type="term" value="F:transmembrane transporter activity"/>
    <property type="evidence" value="ECO:0007669"/>
    <property type="project" value="InterPro"/>
</dbReference>
<feature type="transmembrane region" description="Helical" evidence="4">
    <location>
        <begin position="328"/>
        <end position="348"/>
    </location>
</feature>
<dbReference type="PROSITE" id="PS50850">
    <property type="entry name" value="MFS"/>
    <property type="match status" value="1"/>
</dbReference>
<feature type="transmembrane region" description="Helical" evidence="4">
    <location>
        <begin position="57"/>
        <end position="77"/>
    </location>
</feature>
<feature type="transmembrane region" description="Helical" evidence="4">
    <location>
        <begin position="295"/>
        <end position="316"/>
    </location>
</feature>
<organism evidence="6 7">
    <name type="scientific">Vibrio furnissii</name>
    <dbReference type="NCBI Taxonomy" id="29494"/>
    <lineage>
        <taxon>Bacteria</taxon>
        <taxon>Pseudomonadati</taxon>
        <taxon>Pseudomonadota</taxon>
        <taxon>Gammaproteobacteria</taxon>
        <taxon>Vibrionales</taxon>
        <taxon>Vibrionaceae</taxon>
        <taxon>Vibrio</taxon>
    </lineage>
</organism>
<comment type="caution">
    <text evidence="6">The sequence shown here is derived from an EMBL/GenBank/DDBJ whole genome shotgun (WGS) entry which is preliminary data.</text>
</comment>
<dbReference type="PANTHER" id="PTHR11360">
    <property type="entry name" value="MONOCARBOXYLATE TRANSPORTER"/>
    <property type="match status" value="1"/>
</dbReference>
<dbReference type="CDD" id="cd17353">
    <property type="entry name" value="MFS_OFA_like"/>
    <property type="match status" value="1"/>
</dbReference>
<dbReference type="InterPro" id="IPR011701">
    <property type="entry name" value="MFS"/>
</dbReference>
<evidence type="ECO:0000256" key="3">
    <source>
        <dbReference type="ARBA" id="ARBA00023136"/>
    </source>
</evidence>
<feature type="transmembrane region" description="Helical" evidence="4">
    <location>
        <begin position="202"/>
        <end position="225"/>
    </location>
</feature>
<dbReference type="Proteomes" id="UP000051221">
    <property type="component" value="Unassembled WGS sequence"/>
</dbReference>
<dbReference type="InterPro" id="IPR050327">
    <property type="entry name" value="Proton-linked_MCT"/>
</dbReference>
<dbReference type="InParanoid" id="A0A0Q2ME03"/>
<dbReference type="Gene3D" id="1.20.1250.20">
    <property type="entry name" value="MFS general substrate transporter like domains"/>
    <property type="match status" value="2"/>
</dbReference>
<evidence type="ECO:0000256" key="4">
    <source>
        <dbReference type="SAM" id="Phobius"/>
    </source>
</evidence>
<protein>
    <submittedName>
        <fullName evidence="6">MFS transporter</fullName>
    </submittedName>
</protein>
<reference evidence="6 7" key="1">
    <citation type="submission" date="2015-08" db="EMBL/GenBank/DDBJ databases">
        <title>Antibacterial properties of a collection of Vibrionaceae strains.</title>
        <authorList>
            <person name="Giubergia S."/>
        </authorList>
    </citation>
    <scope>NUCLEOTIDE SEQUENCE [LARGE SCALE GENOMIC DNA]</scope>
    <source>
        <strain evidence="6 7">S0821</strain>
    </source>
</reference>
<dbReference type="SUPFAM" id="SSF103473">
    <property type="entry name" value="MFS general substrate transporter"/>
    <property type="match status" value="1"/>
</dbReference>
<evidence type="ECO:0000256" key="1">
    <source>
        <dbReference type="ARBA" id="ARBA00022692"/>
    </source>
</evidence>
<gene>
    <name evidence="6" type="ORF">AMR76_11760</name>
</gene>
<keyword evidence="1 4" id="KW-0812">Transmembrane</keyword>
<evidence type="ECO:0000313" key="6">
    <source>
        <dbReference type="EMBL" id="KQH85946.1"/>
    </source>
</evidence>
<feature type="transmembrane region" description="Helical" evidence="4">
    <location>
        <begin position="360"/>
        <end position="379"/>
    </location>
</feature>
<keyword evidence="7" id="KW-1185">Reference proteome</keyword>
<evidence type="ECO:0000259" key="5">
    <source>
        <dbReference type="PROSITE" id="PS50850"/>
    </source>
</evidence>
<dbReference type="EMBL" id="LKHS01000009">
    <property type="protein sequence ID" value="KQH85946.1"/>
    <property type="molecule type" value="Genomic_DNA"/>
</dbReference>
<dbReference type="Pfam" id="PF07690">
    <property type="entry name" value="MFS_1"/>
    <property type="match status" value="1"/>
</dbReference>
<keyword evidence="3 4" id="KW-0472">Membrane</keyword>
<dbReference type="PANTHER" id="PTHR11360:SF317">
    <property type="entry name" value="MAJOR FACILITATOR SUPERFAMILY (MFS) PROFILE DOMAIN-CONTAINING PROTEIN-RELATED"/>
    <property type="match status" value="1"/>
</dbReference>
<feature type="transmembrane region" description="Helical" evidence="4">
    <location>
        <begin position="83"/>
        <end position="102"/>
    </location>
</feature>
<feature type="transmembrane region" description="Helical" evidence="4">
    <location>
        <begin position="114"/>
        <end position="139"/>
    </location>
</feature>
<evidence type="ECO:0000256" key="2">
    <source>
        <dbReference type="ARBA" id="ARBA00022989"/>
    </source>
</evidence>
<dbReference type="InterPro" id="IPR036259">
    <property type="entry name" value="MFS_trans_sf"/>
</dbReference>
<feature type="transmembrane region" description="Helical" evidence="4">
    <location>
        <begin position="12"/>
        <end position="36"/>
    </location>
</feature>
<evidence type="ECO:0000313" key="7">
    <source>
        <dbReference type="Proteomes" id="UP000051221"/>
    </source>
</evidence>
<feature type="transmembrane region" description="Helical" evidence="4">
    <location>
        <begin position="145"/>
        <end position="166"/>
    </location>
</feature>
<feature type="domain" description="Major facilitator superfamily (MFS) profile" evidence="5">
    <location>
        <begin position="1"/>
        <end position="384"/>
    </location>
</feature>